<accession>A0A1F6Y2V8</accession>
<evidence type="ECO:0000313" key="3">
    <source>
        <dbReference type="Proteomes" id="UP000178645"/>
    </source>
</evidence>
<dbReference type="AlphaFoldDB" id="A0A1F6Y2V8"/>
<evidence type="ECO:0000313" key="2">
    <source>
        <dbReference type="EMBL" id="OGJ00717.1"/>
    </source>
</evidence>
<protein>
    <submittedName>
        <fullName evidence="2">Uncharacterized protein</fullName>
    </submittedName>
</protein>
<keyword evidence="1" id="KW-1133">Transmembrane helix</keyword>
<dbReference type="Proteomes" id="UP000178645">
    <property type="component" value="Unassembled WGS sequence"/>
</dbReference>
<proteinExistence type="predicted"/>
<feature type="transmembrane region" description="Helical" evidence="1">
    <location>
        <begin position="40"/>
        <end position="58"/>
    </location>
</feature>
<organism evidence="2 3">
    <name type="scientific">Candidatus Nomurabacteria bacterium RIFCSPLOWO2_12_FULL_44_11</name>
    <dbReference type="NCBI Taxonomy" id="1801796"/>
    <lineage>
        <taxon>Bacteria</taxon>
        <taxon>Candidatus Nomuraibacteriota</taxon>
    </lineage>
</organism>
<name>A0A1F6Y2V8_9BACT</name>
<sequence length="67" mass="7654">MNDEEKVLNRMGSALMLLVLVIGLVFFLAGFRFINPADTAFHIVGGGLSVFGSGRYLWKRWRDWRHA</sequence>
<dbReference type="EMBL" id="MFVU01000036">
    <property type="protein sequence ID" value="OGJ00717.1"/>
    <property type="molecule type" value="Genomic_DNA"/>
</dbReference>
<comment type="caution">
    <text evidence="2">The sequence shown here is derived from an EMBL/GenBank/DDBJ whole genome shotgun (WGS) entry which is preliminary data.</text>
</comment>
<reference evidence="2 3" key="1">
    <citation type="journal article" date="2016" name="Nat. Commun.">
        <title>Thousands of microbial genomes shed light on interconnected biogeochemical processes in an aquifer system.</title>
        <authorList>
            <person name="Anantharaman K."/>
            <person name="Brown C.T."/>
            <person name="Hug L.A."/>
            <person name="Sharon I."/>
            <person name="Castelle C.J."/>
            <person name="Probst A.J."/>
            <person name="Thomas B.C."/>
            <person name="Singh A."/>
            <person name="Wilkins M.J."/>
            <person name="Karaoz U."/>
            <person name="Brodie E.L."/>
            <person name="Williams K.H."/>
            <person name="Hubbard S.S."/>
            <person name="Banfield J.F."/>
        </authorList>
    </citation>
    <scope>NUCLEOTIDE SEQUENCE [LARGE SCALE GENOMIC DNA]</scope>
</reference>
<keyword evidence="1" id="KW-0812">Transmembrane</keyword>
<keyword evidence="1" id="KW-0472">Membrane</keyword>
<feature type="transmembrane region" description="Helical" evidence="1">
    <location>
        <begin position="12"/>
        <end position="34"/>
    </location>
</feature>
<gene>
    <name evidence="2" type="ORF">A3G53_00760</name>
</gene>
<evidence type="ECO:0000256" key="1">
    <source>
        <dbReference type="SAM" id="Phobius"/>
    </source>
</evidence>